<feature type="region of interest" description="Disordered" evidence="3">
    <location>
        <begin position="353"/>
        <end position="558"/>
    </location>
</feature>
<feature type="signal peptide" evidence="5">
    <location>
        <begin position="1"/>
        <end position="20"/>
    </location>
</feature>
<keyword evidence="5" id="KW-0732">Signal</keyword>
<dbReference type="Gene3D" id="1.20.58.2220">
    <property type="entry name" value="Formin, FH2 domain"/>
    <property type="match status" value="1"/>
</dbReference>
<comment type="caution">
    <text evidence="7">The sequence shown here is derived from an EMBL/GenBank/DDBJ whole genome shotgun (WGS) entry which is preliminary data.</text>
</comment>
<feature type="compositionally biased region" description="Basic and acidic residues" evidence="3">
    <location>
        <begin position="996"/>
        <end position="1006"/>
    </location>
</feature>
<keyword evidence="4" id="KW-0472">Membrane</keyword>
<evidence type="ECO:0000256" key="1">
    <source>
        <dbReference type="ARBA" id="ARBA00025793"/>
    </source>
</evidence>
<protein>
    <recommendedName>
        <fullName evidence="2">Formin-like protein</fullName>
    </recommendedName>
</protein>
<dbReference type="AlphaFoldDB" id="A0A7J6HKX9"/>
<name>A0A7J6HKX9_CANSA</name>
<evidence type="ECO:0000256" key="4">
    <source>
        <dbReference type="SAM" id="Phobius"/>
    </source>
</evidence>
<sequence length="1027" mass="111357">MGLLRTSCFIVLAILLCAWASRSSDEKKSTEAKLLRLLIDPASGELNGDLAEELWLNCKLDLVHLKETVKVLSLSLADEAPSHFHGINAESWSLAKENIQKTISFLNPQILYCLQTHNPLLRVSGEEVGSKIWYPKYLDSIFSRDYVPRRVLAFESLQSVAGAPAPAPAPAVESPLPSPGPAPSPSQLPSSDPPTSPKMPFFPPINNDPNLRSPPAKNSTAGPNSGLDAQDVKRSKSNRSVVIAVAVTASVTFVIVALLFLCCGGYCGTGSKLRRNDERPLLSLSLSEFSIGSPAKSFAYESSIKEEAHVHQSSGNNSSQNRKDSSLVGNIHTASNFVHTPLNNTVSGASEFKTFNVPPNTNAHPPLKPPPGRVVTTPMGMPSMKPPSGRADPLPPEPRSSYKPPSSKPGSHHPPPHVPPPSSNPFGSPGPSASRPSPSPSSNPFGSPGPSAPGPSPPHSSNPFGSTGPLAPRPSPPPPPLPPGTNAGARPPPPPLPPGINAGPRPPPPPPPKSSAPPPRPPQLPGGSKFARPPPPAPKHSLNASSSEETDIGDEADAPKTKLKPFFWDKVLANPDHSMVWHQIKSGSFQFDENMIESLFGYAATDKSKTEPKKESLSQDPSPQFIQIIDQKKSQNLAILLRALNVTIEEVCDALREGNELPSEFVQNLLKMAPTTEEELKLRMFDGELSQLGPAERFLKALVDIPFAFKRLEALLFMSTLQEELAITKESFETLEVACKELRNSRLFLKLLEAVLKTGNRMNDGTFRGRAQAFKLDTLLKLSDVKGTDGKTTLLLFVVQEIIRSEGIRAVRVAKENKSISSLKSDDLLEDALQDSDEHFRSLGLQVVSGLGNELEHVKNAAALDADSLTGTIAKLGQALLKTQQFLNSNMKSLKEDTGFHQMLKSFMQNAEVDITWLQEEEKRIMALVKSTGDYFHGNAGKDEGLRLFTVVRDFLIMVDKACKEVREMPKRPAKVQKKETSTTDPQQPATSSSSEPRKSPLDLRQRLFPAITDRRVENDSSDEDSS</sequence>
<feature type="compositionally biased region" description="Pro residues" evidence="3">
    <location>
        <begin position="471"/>
        <end position="483"/>
    </location>
</feature>
<dbReference type="GO" id="GO:0051015">
    <property type="term" value="F:actin filament binding"/>
    <property type="evidence" value="ECO:0007669"/>
    <property type="project" value="InterPro"/>
</dbReference>
<feature type="compositionally biased region" description="Low complexity" evidence="3">
    <location>
        <begin position="165"/>
        <end position="175"/>
    </location>
</feature>
<dbReference type="Proteomes" id="UP000583929">
    <property type="component" value="Unassembled WGS sequence"/>
</dbReference>
<feature type="chain" id="PRO_5029838583" description="Formin-like protein" evidence="5">
    <location>
        <begin position="21"/>
        <end position="1027"/>
    </location>
</feature>
<evidence type="ECO:0000313" key="7">
    <source>
        <dbReference type="EMBL" id="KAF4395892.1"/>
    </source>
</evidence>
<feature type="domain" description="FH2" evidence="6">
    <location>
        <begin position="553"/>
        <end position="985"/>
    </location>
</feature>
<dbReference type="Pfam" id="PF02181">
    <property type="entry name" value="FH2"/>
    <property type="match status" value="1"/>
</dbReference>
<keyword evidence="4" id="KW-1133">Transmembrane helix</keyword>
<accession>A0A7J6HKX9</accession>
<feature type="compositionally biased region" description="Low complexity" evidence="3">
    <location>
        <begin position="461"/>
        <end position="470"/>
    </location>
</feature>
<dbReference type="InterPro" id="IPR042201">
    <property type="entry name" value="FH2_Formin_sf"/>
</dbReference>
<feature type="compositionally biased region" description="Low complexity" evidence="3">
    <location>
        <begin position="399"/>
        <end position="409"/>
    </location>
</feature>
<evidence type="ECO:0000256" key="3">
    <source>
        <dbReference type="SAM" id="MobiDB-lite"/>
    </source>
</evidence>
<feature type="compositionally biased region" description="Pro residues" evidence="3">
    <location>
        <begin position="490"/>
        <end position="524"/>
    </location>
</feature>
<dbReference type="PANTHER" id="PTHR23213:SF269">
    <property type="entry name" value="FORMIN-LIKE PROTEIN 5"/>
    <property type="match status" value="1"/>
</dbReference>
<dbReference type="SMART" id="SM00498">
    <property type="entry name" value="FH2"/>
    <property type="match status" value="1"/>
</dbReference>
<proteinExistence type="inferred from homology"/>
<feature type="compositionally biased region" description="Low complexity" evidence="3">
    <location>
        <begin position="378"/>
        <end position="389"/>
    </location>
</feature>
<feature type="compositionally biased region" description="Low complexity" evidence="3">
    <location>
        <begin position="424"/>
        <end position="449"/>
    </location>
</feature>
<dbReference type="SUPFAM" id="SSF101447">
    <property type="entry name" value="Formin homology 2 domain (FH2 domain)"/>
    <property type="match status" value="1"/>
</dbReference>
<dbReference type="PROSITE" id="PS51444">
    <property type="entry name" value="FH2"/>
    <property type="match status" value="1"/>
</dbReference>
<feature type="compositionally biased region" description="Basic and acidic residues" evidence="3">
    <location>
        <begin position="968"/>
        <end position="982"/>
    </location>
</feature>
<evidence type="ECO:0000256" key="2">
    <source>
        <dbReference type="RuleBase" id="RU361260"/>
    </source>
</evidence>
<feature type="compositionally biased region" description="Pro residues" evidence="3">
    <location>
        <begin position="176"/>
        <end position="203"/>
    </location>
</feature>
<evidence type="ECO:0000259" key="6">
    <source>
        <dbReference type="PROSITE" id="PS51444"/>
    </source>
</evidence>
<evidence type="ECO:0000256" key="5">
    <source>
        <dbReference type="SAM" id="SignalP"/>
    </source>
</evidence>
<dbReference type="GO" id="GO:0045010">
    <property type="term" value="P:actin nucleation"/>
    <property type="evidence" value="ECO:0007669"/>
    <property type="project" value="InterPro"/>
</dbReference>
<feature type="region of interest" description="Disordered" evidence="3">
    <location>
        <begin position="968"/>
        <end position="1027"/>
    </location>
</feature>
<dbReference type="EMBL" id="JAATIQ010000038">
    <property type="protein sequence ID" value="KAF4395892.1"/>
    <property type="molecule type" value="Genomic_DNA"/>
</dbReference>
<dbReference type="InterPro" id="IPR027643">
    <property type="entry name" value="Formin-like_plant"/>
</dbReference>
<feature type="transmembrane region" description="Helical" evidence="4">
    <location>
        <begin position="241"/>
        <end position="267"/>
    </location>
</feature>
<reference evidence="7 8" key="1">
    <citation type="journal article" date="2020" name="bioRxiv">
        <title>Sequence and annotation of 42 cannabis genomes reveals extensive copy number variation in cannabinoid synthesis and pathogen resistance genes.</title>
        <authorList>
            <person name="Mckernan K.J."/>
            <person name="Helbert Y."/>
            <person name="Kane L.T."/>
            <person name="Ebling H."/>
            <person name="Zhang L."/>
            <person name="Liu B."/>
            <person name="Eaton Z."/>
            <person name="Mclaughlin S."/>
            <person name="Kingan S."/>
            <person name="Baybayan P."/>
            <person name="Concepcion G."/>
            <person name="Jordan M."/>
            <person name="Riva A."/>
            <person name="Barbazuk W."/>
            <person name="Harkins T."/>
        </authorList>
    </citation>
    <scope>NUCLEOTIDE SEQUENCE [LARGE SCALE GENOMIC DNA]</scope>
    <source>
        <strain evidence="8">cv. Jamaican Lion 4</strain>
        <tissue evidence="7">Leaf</tissue>
    </source>
</reference>
<organism evidence="7 8">
    <name type="scientific">Cannabis sativa</name>
    <name type="common">Hemp</name>
    <name type="synonym">Marijuana</name>
    <dbReference type="NCBI Taxonomy" id="3483"/>
    <lineage>
        <taxon>Eukaryota</taxon>
        <taxon>Viridiplantae</taxon>
        <taxon>Streptophyta</taxon>
        <taxon>Embryophyta</taxon>
        <taxon>Tracheophyta</taxon>
        <taxon>Spermatophyta</taxon>
        <taxon>Magnoliopsida</taxon>
        <taxon>eudicotyledons</taxon>
        <taxon>Gunneridae</taxon>
        <taxon>Pentapetalae</taxon>
        <taxon>rosids</taxon>
        <taxon>fabids</taxon>
        <taxon>Rosales</taxon>
        <taxon>Cannabaceae</taxon>
        <taxon>Cannabis</taxon>
    </lineage>
</organism>
<feature type="compositionally biased region" description="Polar residues" evidence="3">
    <location>
        <begin position="983"/>
        <end position="995"/>
    </location>
</feature>
<dbReference type="InterPro" id="IPR015425">
    <property type="entry name" value="FH2_Formin"/>
</dbReference>
<dbReference type="PANTHER" id="PTHR23213">
    <property type="entry name" value="FORMIN-RELATED"/>
    <property type="match status" value="1"/>
</dbReference>
<evidence type="ECO:0000313" key="8">
    <source>
        <dbReference type="Proteomes" id="UP000583929"/>
    </source>
</evidence>
<feature type="region of interest" description="Disordered" evidence="3">
    <location>
        <begin position="165"/>
        <end position="233"/>
    </location>
</feature>
<feature type="compositionally biased region" description="Pro residues" evidence="3">
    <location>
        <begin position="450"/>
        <end position="460"/>
    </location>
</feature>
<keyword evidence="8" id="KW-1185">Reference proteome</keyword>
<keyword evidence="4" id="KW-0812">Transmembrane</keyword>
<gene>
    <name evidence="7" type="ORF">G4B88_028062</name>
</gene>
<comment type="similarity">
    <text evidence="1">Belongs to the formin-like family. Class-I subfamily.</text>
</comment>